<feature type="domain" description="Radical SAM core" evidence="6">
    <location>
        <begin position="85"/>
        <end position="213"/>
    </location>
</feature>
<keyword evidence="8" id="KW-1185">Reference proteome</keyword>
<dbReference type="PANTHER" id="PTHR43075">
    <property type="entry name" value="FORMATE LYASE ACTIVATING ENZYME, PUTATIVE (AFU_ORTHOLOGUE AFUA_2G15630)-RELATED"/>
    <property type="match status" value="1"/>
</dbReference>
<dbReference type="GO" id="GO:0051536">
    <property type="term" value="F:iron-sulfur cluster binding"/>
    <property type="evidence" value="ECO:0007669"/>
    <property type="project" value="UniProtKB-KW"/>
</dbReference>
<evidence type="ECO:0000256" key="5">
    <source>
        <dbReference type="PIRSR" id="PIRSR004869-50"/>
    </source>
</evidence>
<dbReference type="InterPro" id="IPR016431">
    <property type="entry name" value="Pyrv-formate_lyase-activ_prd"/>
</dbReference>
<organism evidence="7 8">
    <name type="scientific">Desulforudis audaxviator (strain MP104C)</name>
    <dbReference type="NCBI Taxonomy" id="477974"/>
    <lineage>
        <taxon>Bacteria</taxon>
        <taxon>Bacillati</taxon>
        <taxon>Bacillota</taxon>
        <taxon>Clostridia</taxon>
        <taxon>Thermoanaerobacterales</taxon>
        <taxon>Candidatus Desulforudaceae</taxon>
        <taxon>Candidatus Desulforudis</taxon>
    </lineage>
</organism>
<dbReference type="OrthoDB" id="9781783at2"/>
<keyword evidence="3 5" id="KW-0408">Iron</keyword>
<dbReference type="SFLD" id="SFLDG01099">
    <property type="entry name" value="Uncharacterised_Radical_SAM_Su"/>
    <property type="match status" value="1"/>
</dbReference>
<dbReference type="GO" id="GO:0046872">
    <property type="term" value="F:metal ion binding"/>
    <property type="evidence" value="ECO:0007669"/>
    <property type="project" value="UniProtKB-KW"/>
</dbReference>
<keyword evidence="1 5" id="KW-0949">S-adenosyl-L-methionine</keyword>
<feature type="binding site" evidence="5">
    <location>
        <position position="93"/>
    </location>
    <ligand>
        <name>[4Fe-4S] cluster</name>
        <dbReference type="ChEBI" id="CHEBI:49883"/>
        <note>4Fe-4S-S-AdoMet</note>
    </ligand>
</feature>
<dbReference type="KEGG" id="dau:Daud_1072"/>
<dbReference type="STRING" id="477974.Daud_1072"/>
<dbReference type="eggNOG" id="COG1313">
    <property type="taxonomic scope" value="Bacteria"/>
</dbReference>
<dbReference type="Pfam" id="PF04055">
    <property type="entry name" value="Radical_SAM"/>
    <property type="match status" value="1"/>
</dbReference>
<reference evidence="8" key="1">
    <citation type="submission" date="2007-10" db="EMBL/GenBank/DDBJ databases">
        <title>Complete sequence of chromosome of Desulforudis audaxviator MP104C.</title>
        <authorList>
            <person name="Copeland A."/>
            <person name="Lucas S."/>
            <person name="Lapidus A."/>
            <person name="Barry K."/>
            <person name="Glavina del Rio T."/>
            <person name="Dalin E."/>
            <person name="Tice H."/>
            <person name="Bruce D."/>
            <person name="Pitluck S."/>
            <person name="Lowry S.R."/>
            <person name="Larimer F."/>
            <person name="Land M.L."/>
            <person name="Hauser L."/>
            <person name="Kyrpides N."/>
            <person name="Ivanova N.N."/>
            <person name="Richardson P."/>
        </authorList>
    </citation>
    <scope>NUCLEOTIDE SEQUENCE [LARGE SCALE GENOMIC DNA]</scope>
    <source>
        <strain evidence="8">MP104C</strain>
    </source>
</reference>
<dbReference type="PIRSF" id="PIRSF004869">
    <property type="entry name" value="PflX_prd"/>
    <property type="match status" value="1"/>
</dbReference>
<evidence type="ECO:0000313" key="8">
    <source>
        <dbReference type="Proteomes" id="UP000008544"/>
    </source>
</evidence>
<dbReference type="RefSeq" id="WP_012302170.1">
    <property type="nucleotide sequence ID" value="NC_010424.1"/>
</dbReference>
<evidence type="ECO:0000256" key="1">
    <source>
        <dbReference type="ARBA" id="ARBA00022691"/>
    </source>
</evidence>
<evidence type="ECO:0000256" key="3">
    <source>
        <dbReference type="ARBA" id="ARBA00023004"/>
    </source>
</evidence>
<keyword evidence="2 5" id="KW-0479">Metal-binding</keyword>
<dbReference type="Proteomes" id="UP000008544">
    <property type="component" value="Chromosome"/>
</dbReference>
<keyword evidence="4 5" id="KW-0411">Iron-sulfur</keyword>
<gene>
    <name evidence="7" type="ordered locus">Daud_1072</name>
</gene>
<dbReference type="HOGENOM" id="CLU_062674_0_1_9"/>
<evidence type="ECO:0000256" key="4">
    <source>
        <dbReference type="ARBA" id="ARBA00023014"/>
    </source>
</evidence>
<reference evidence="7 8" key="2">
    <citation type="journal article" date="2008" name="Science">
        <title>Environmental genomics reveals a single-species ecosystem deep within Earth.</title>
        <authorList>
            <person name="Chivian D."/>
            <person name="Brodie E.L."/>
            <person name="Alm E.J."/>
            <person name="Culley D.E."/>
            <person name="Dehal P.S."/>
            <person name="Desantis T.Z."/>
            <person name="Gihring T.M."/>
            <person name="Lapidus A."/>
            <person name="Lin L.H."/>
            <person name="Lowry S.R."/>
            <person name="Moser D.P."/>
            <person name="Richardson P.M."/>
            <person name="Southam G."/>
            <person name="Wanger G."/>
            <person name="Pratt L.M."/>
            <person name="Andersen G.L."/>
            <person name="Hazen T.C."/>
            <person name="Brockman F.J."/>
            <person name="Arkin A.P."/>
            <person name="Onstott T.C."/>
        </authorList>
    </citation>
    <scope>NUCLEOTIDE SEQUENCE [LARGE SCALE GENOMIC DNA]</scope>
    <source>
        <strain evidence="7 8">MP104C</strain>
    </source>
</reference>
<dbReference type="PANTHER" id="PTHR43075:SF1">
    <property type="entry name" value="FORMATE LYASE ACTIVATING ENZYME, PUTATIVE (AFU_ORTHOLOGUE AFUA_2G15630)-RELATED"/>
    <property type="match status" value="1"/>
</dbReference>
<dbReference type="InterPro" id="IPR007197">
    <property type="entry name" value="rSAM"/>
</dbReference>
<feature type="binding site" evidence="5">
    <location>
        <position position="89"/>
    </location>
    <ligand>
        <name>[4Fe-4S] cluster</name>
        <dbReference type="ChEBI" id="CHEBI:49883"/>
        <note>4Fe-4S-S-AdoMet</note>
    </ligand>
</feature>
<dbReference type="InterPro" id="IPR058240">
    <property type="entry name" value="rSAM_sf"/>
</dbReference>
<proteinExistence type="predicted"/>
<sequence>MGVDEGRGFVPAYLKLGLENLRRRAGQAYRELKSCRLCARECAVNRLLNETGICRAGRLVMISSYGPHFGEEAPLVGRHGSGTVFLTHCNLKCVFCQNYDISWEAHGEPITVRKLASILLSLQNRGCHNVNFVSPTHYVPQIIAALYLAARDGLRLPVVYNTGGYDSLKTLVLLDGIVDIYMPDVKYMDSDTAKRLSGVEDYPRVAKAAVREMQRQVGDLVTDRDGIATRGLLVRHLVLPGGLAGTAELVDFLAREISPDCFINIMAQYRPAYRAQQFPPLDRRPTRDEILEAIHLARGRGLRVYT</sequence>
<name>B1I3M3_DESAP</name>
<evidence type="ECO:0000259" key="6">
    <source>
        <dbReference type="Pfam" id="PF04055"/>
    </source>
</evidence>
<dbReference type="Gene3D" id="3.20.20.70">
    <property type="entry name" value="Aldolase class I"/>
    <property type="match status" value="1"/>
</dbReference>
<dbReference type="GO" id="GO:0003824">
    <property type="term" value="F:catalytic activity"/>
    <property type="evidence" value="ECO:0007669"/>
    <property type="project" value="InterPro"/>
</dbReference>
<dbReference type="SFLD" id="SFLDS00029">
    <property type="entry name" value="Radical_SAM"/>
    <property type="match status" value="1"/>
</dbReference>
<evidence type="ECO:0000256" key="2">
    <source>
        <dbReference type="ARBA" id="ARBA00022723"/>
    </source>
</evidence>
<dbReference type="InterPro" id="IPR040085">
    <property type="entry name" value="MJ0674-like"/>
</dbReference>
<evidence type="ECO:0000313" key="7">
    <source>
        <dbReference type="EMBL" id="ACA59584.1"/>
    </source>
</evidence>
<protein>
    <submittedName>
        <fullName evidence="7">Radical SAM domain protein</fullName>
    </submittedName>
</protein>
<feature type="binding site" evidence="5">
    <location>
        <position position="96"/>
    </location>
    <ligand>
        <name>[4Fe-4S] cluster</name>
        <dbReference type="ChEBI" id="CHEBI:49883"/>
        <note>4Fe-4S-S-AdoMet</note>
    </ligand>
</feature>
<accession>B1I3M3</accession>
<dbReference type="InterPro" id="IPR013785">
    <property type="entry name" value="Aldolase_TIM"/>
</dbReference>
<dbReference type="AlphaFoldDB" id="B1I3M3"/>
<comment type="cofactor">
    <cofactor evidence="5">
        <name>[4Fe-4S] cluster</name>
        <dbReference type="ChEBI" id="CHEBI:49883"/>
    </cofactor>
    <text evidence="5">Binds 1 [4Fe-4S] cluster. The cluster is coordinated with 3 cysteines and an exchangeable S-adenosyl-L-methionine.</text>
</comment>
<dbReference type="EMBL" id="CP000860">
    <property type="protein sequence ID" value="ACA59584.1"/>
    <property type="molecule type" value="Genomic_DNA"/>
</dbReference>
<dbReference type="SUPFAM" id="SSF102114">
    <property type="entry name" value="Radical SAM enzymes"/>
    <property type="match status" value="1"/>
</dbReference>
<dbReference type="CDD" id="cd01335">
    <property type="entry name" value="Radical_SAM"/>
    <property type="match status" value="1"/>
</dbReference>